<feature type="domain" description="Peptidase A1" evidence="2">
    <location>
        <begin position="31"/>
        <end position="142"/>
    </location>
</feature>
<dbReference type="InterPro" id="IPR034164">
    <property type="entry name" value="Pepsin-like_dom"/>
</dbReference>
<dbReference type="OrthoDB" id="771136at2759"/>
<dbReference type="PANTHER" id="PTHR47966">
    <property type="entry name" value="BETA-SITE APP-CLEAVING ENZYME, ISOFORM A-RELATED"/>
    <property type="match status" value="1"/>
</dbReference>
<keyword evidence="4" id="KW-1185">Reference proteome</keyword>
<evidence type="ECO:0000256" key="1">
    <source>
        <dbReference type="ARBA" id="ARBA00007447"/>
    </source>
</evidence>
<dbReference type="eggNOG" id="KOG1339">
    <property type="taxonomic scope" value="Eukaryota"/>
</dbReference>
<dbReference type="InterPro" id="IPR001461">
    <property type="entry name" value="Aspartic_peptidase_A1"/>
</dbReference>
<evidence type="ECO:0000313" key="3">
    <source>
        <dbReference type="EMBL" id="EPQ57383.1"/>
    </source>
</evidence>
<comment type="similarity">
    <text evidence="1">Belongs to the peptidase A1 family.</text>
</comment>
<dbReference type="RefSeq" id="XP_007864491.1">
    <property type="nucleotide sequence ID" value="XM_007866300.1"/>
</dbReference>
<protein>
    <recommendedName>
        <fullName evidence="2">Peptidase A1 domain-containing protein</fullName>
    </recommendedName>
</protein>
<reference evidence="3 4" key="1">
    <citation type="journal article" date="2012" name="Science">
        <title>The Paleozoic origin of enzymatic lignin decomposition reconstructed from 31 fungal genomes.</title>
        <authorList>
            <person name="Floudas D."/>
            <person name="Binder M."/>
            <person name="Riley R."/>
            <person name="Barry K."/>
            <person name="Blanchette R.A."/>
            <person name="Henrissat B."/>
            <person name="Martinez A.T."/>
            <person name="Otillar R."/>
            <person name="Spatafora J.W."/>
            <person name="Yadav J.S."/>
            <person name="Aerts A."/>
            <person name="Benoit I."/>
            <person name="Boyd A."/>
            <person name="Carlson A."/>
            <person name="Copeland A."/>
            <person name="Coutinho P.M."/>
            <person name="de Vries R.P."/>
            <person name="Ferreira P."/>
            <person name="Findley K."/>
            <person name="Foster B."/>
            <person name="Gaskell J."/>
            <person name="Glotzer D."/>
            <person name="Gorecki P."/>
            <person name="Heitman J."/>
            <person name="Hesse C."/>
            <person name="Hori C."/>
            <person name="Igarashi K."/>
            <person name="Jurgens J.A."/>
            <person name="Kallen N."/>
            <person name="Kersten P."/>
            <person name="Kohler A."/>
            <person name="Kuees U."/>
            <person name="Kumar T.K.A."/>
            <person name="Kuo A."/>
            <person name="LaButti K."/>
            <person name="Larrondo L.F."/>
            <person name="Lindquist E."/>
            <person name="Ling A."/>
            <person name="Lombard V."/>
            <person name="Lucas S."/>
            <person name="Lundell T."/>
            <person name="Martin R."/>
            <person name="McLaughlin D.J."/>
            <person name="Morgenstern I."/>
            <person name="Morin E."/>
            <person name="Murat C."/>
            <person name="Nagy L.G."/>
            <person name="Nolan M."/>
            <person name="Ohm R.A."/>
            <person name="Patyshakuliyeva A."/>
            <person name="Rokas A."/>
            <person name="Ruiz-Duenas F.J."/>
            <person name="Sabat G."/>
            <person name="Salamov A."/>
            <person name="Samejima M."/>
            <person name="Schmutz J."/>
            <person name="Slot J.C."/>
            <person name="St John F."/>
            <person name="Stenlid J."/>
            <person name="Sun H."/>
            <person name="Sun S."/>
            <person name="Syed K."/>
            <person name="Tsang A."/>
            <person name="Wiebenga A."/>
            <person name="Young D."/>
            <person name="Pisabarro A."/>
            <person name="Eastwood D.C."/>
            <person name="Martin F."/>
            <person name="Cullen D."/>
            <person name="Grigoriev I.V."/>
            <person name="Hibbett D.S."/>
        </authorList>
    </citation>
    <scope>NUCLEOTIDE SEQUENCE [LARGE SCALE GENOMIC DNA]</scope>
    <source>
        <strain evidence="3 4">ATCC 11539</strain>
    </source>
</reference>
<dbReference type="InterPro" id="IPR033121">
    <property type="entry name" value="PEPTIDASE_A1"/>
</dbReference>
<accession>S7QDB5</accession>
<dbReference type="SUPFAM" id="SSF50630">
    <property type="entry name" value="Acid proteases"/>
    <property type="match status" value="1"/>
</dbReference>
<dbReference type="PANTHER" id="PTHR47966:SF51">
    <property type="entry name" value="BETA-SITE APP-CLEAVING ENZYME, ISOFORM A-RELATED"/>
    <property type="match status" value="1"/>
</dbReference>
<evidence type="ECO:0000259" key="2">
    <source>
        <dbReference type="Pfam" id="PF00026"/>
    </source>
</evidence>
<dbReference type="GO" id="GO:0006508">
    <property type="term" value="P:proteolysis"/>
    <property type="evidence" value="ECO:0007669"/>
    <property type="project" value="InterPro"/>
</dbReference>
<dbReference type="Proteomes" id="UP000030669">
    <property type="component" value="Unassembled WGS sequence"/>
</dbReference>
<sequence length="225" mass="24326">MVFLTLNHLLDFDRSIWSSSRKGDNYQLHLQSGRDTVTVGGLVAEDMELYLIVNQTETFAINPFDGIQGLSPQSLFAKFIDQGLPSLFGMYLTPLAVGNAELTIGEINESKSNGSLTYVLVAWLLESPGVSVNGETARRSATFTTLMIPSSELNVGPFASDPSTCQTFLNMLERTPVAVVGGSLLKHYYSMWDVGNQQGGFAPLGQSIRGLGSHSSGRCNDVNVP</sequence>
<dbReference type="KEGG" id="gtr:GLOTRDRAFT_127730"/>
<dbReference type="GO" id="GO:0004190">
    <property type="term" value="F:aspartic-type endopeptidase activity"/>
    <property type="evidence" value="ECO:0007669"/>
    <property type="project" value="InterPro"/>
</dbReference>
<name>S7QDB5_GLOTA</name>
<dbReference type="Gene3D" id="2.40.70.10">
    <property type="entry name" value="Acid Proteases"/>
    <property type="match status" value="2"/>
</dbReference>
<evidence type="ECO:0000313" key="4">
    <source>
        <dbReference type="Proteomes" id="UP000030669"/>
    </source>
</evidence>
<dbReference type="GeneID" id="19301598"/>
<organism evidence="3 4">
    <name type="scientific">Gloeophyllum trabeum (strain ATCC 11539 / FP-39264 / Madison 617)</name>
    <name type="common">Brown rot fungus</name>
    <dbReference type="NCBI Taxonomy" id="670483"/>
    <lineage>
        <taxon>Eukaryota</taxon>
        <taxon>Fungi</taxon>
        <taxon>Dikarya</taxon>
        <taxon>Basidiomycota</taxon>
        <taxon>Agaricomycotina</taxon>
        <taxon>Agaricomycetes</taxon>
        <taxon>Gloeophyllales</taxon>
        <taxon>Gloeophyllaceae</taxon>
        <taxon>Gloeophyllum</taxon>
    </lineage>
</organism>
<dbReference type="Pfam" id="PF00026">
    <property type="entry name" value="Asp"/>
    <property type="match status" value="2"/>
</dbReference>
<dbReference type="InterPro" id="IPR021109">
    <property type="entry name" value="Peptidase_aspartic_dom_sf"/>
</dbReference>
<dbReference type="EMBL" id="KB469299">
    <property type="protein sequence ID" value="EPQ57383.1"/>
    <property type="molecule type" value="Genomic_DNA"/>
</dbReference>
<proteinExistence type="inferred from homology"/>
<feature type="domain" description="Peptidase A1" evidence="2">
    <location>
        <begin position="146"/>
        <end position="203"/>
    </location>
</feature>
<dbReference type="AlphaFoldDB" id="S7QDB5"/>
<gene>
    <name evidence="3" type="ORF">GLOTRDRAFT_127730</name>
</gene>
<dbReference type="HOGENOM" id="CLU_1230053_0_0_1"/>
<dbReference type="CDD" id="cd05471">
    <property type="entry name" value="pepsin_like"/>
    <property type="match status" value="1"/>
</dbReference>